<feature type="transmembrane region" description="Helical" evidence="1">
    <location>
        <begin position="12"/>
        <end position="36"/>
    </location>
</feature>
<dbReference type="AlphaFoldDB" id="A0A0C2HW02"/>
<comment type="caution">
    <text evidence="2">The sequence shown here is derived from an EMBL/GenBank/DDBJ whole genome shotgun (WGS) entry which is preliminary data.</text>
</comment>
<protein>
    <recommendedName>
        <fullName evidence="4">Prepilin-type N-terminal cleavage/methylation domain-containing protein</fullName>
    </recommendedName>
</protein>
<dbReference type="EMBL" id="JWJD01000002">
    <property type="protein sequence ID" value="KIH76927.1"/>
    <property type="molecule type" value="Genomic_DNA"/>
</dbReference>
<evidence type="ECO:0000313" key="2">
    <source>
        <dbReference type="EMBL" id="KIH76927.1"/>
    </source>
</evidence>
<name>A0A0C2HW02_9BACT</name>
<organism evidence="2 3">
    <name type="scientific">Geoalkalibacter ferrihydriticus DSM 17813</name>
    <dbReference type="NCBI Taxonomy" id="1121915"/>
    <lineage>
        <taxon>Bacteria</taxon>
        <taxon>Pseudomonadati</taxon>
        <taxon>Thermodesulfobacteriota</taxon>
        <taxon>Desulfuromonadia</taxon>
        <taxon>Desulfuromonadales</taxon>
        <taxon>Geoalkalibacteraceae</taxon>
        <taxon>Geoalkalibacter</taxon>
    </lineage>
</organism>
<proteinExistence type="predicted"/>
<dbReference type="InterPro" id="IPR045584">
    <property type="entry name" value="Pilin-like"/>
</dbReference>
<sequence>MRQILHFRSQRGFTLIELLIVSALLGVVMVAVFGLVQTSQRHAHTTEEVVEVQQNLRVALERMSRDLRLAGLGVADEDIFVSAPASLRCVDLNDNGDCLDPNEFDALIFRTLSAPGVIARISDDLSTTGTEETLNLASEGMVRLFHAQDYLATPVYARIFRPASRIQPLDRVFQVTASDPEARTLTLSGFLTPVTLRPGDLVVRVEVPAGVDPNTNPPEHPNLVRYRLVKAASADEAQFLLVRVPTGVNPNDADAFEILASKITEVTFDYLNDSDGDIRAIRITLTGATDATRTGTAGYVASGQDNNIRTRSLTTVVQLRNR</sequence>
<evidence type="ECO:0008006" key="4">
    <source>
        <dbReference type="Google" id="ProtNLM"/>
    </source>
</evidence>
<evidence type="ECO:0000313" key="3">
    <source>
        <dbReference type="Proteomes" id="UP000035068"/>
    </source>
</evidence>
<reference evidence="2 3" key="1">
    <citation type="submission" date="2014-12" db="EMBL/GenBank/DDBJ databases">
        <title>Genomes of Geoalkalibacter ferrihydriticus and Geoalkalibacter subterraneus, two haloalkaliphilic metal-reducing members of the Geobacteraceae.</title>
        <authorList>
            <person name="Badalamenti J.P."/>
            <person name="Torres C.I."/>
            <person name="Krajmalnik-Brown R."/>
            <person name="Bond D.R."/>
        </authorList>
    </citation>
    <scope>NUCLEOTIDE SEQUENCE [LARGE SCALE GENOMIC DNA]</scope>
    <source>
        <strain evidence="2 3">DSM 17813</strain>
    </source>
</reference>
<keyword evidence="1" id="KW-1133">Transmembrane helix</keyword>
<dbReference type="SUPFAM" id="SSF54523">
    <property type="entry name" value="Pili subunits"/>
    <property type="match status" value="1"/>
</dbReference>
<keyword evidence="3" id="KW-1185">Reference proteome</keyword>
<dbReference type="PROSITE" id="PS00409">
    <property type="entry name" value="PROKAR_NTER_METHYL"/>
    <property type="match status" value="1"/>
</dbReference>
<dbReference type="RefSeq" id="WP_040098039.1">
    <property type="nucleotide sequence ID" value="NZ_JWJD01000002.1"/>
</dbReference>
<dbReference type="Pfam" id="PF07963">
    <property type="entry name" value="N_methyl"/>
    <property type="match status" value="1"/>
</dbReference>
<accession>A0A0C2HW02</accession>
<keyword evidence="1" id="KW-0472">Membrane</keyword>
<dbReference type="NCBIfam" id="TIGR02532">
    <property type="entry name" value="IV_pilin_GFxxxE"/>
    <property type="match status" value="1"/>
</dbReference>
<gene>
    <name evidence="2" type="ORF">GFER_07515</name>
</gene>
<keyword evidence="1" id="KW-0812">Transmembrane</keyword>
<dbReference type="InterPro" id="IPR012902">
    <property type="entry name" value="N_methyl_site"/>
</dbReference>
<dbReference type="Proteomes" id="UP000035068">
    <property type="component" value="Unassembled WGS sequence"/>
</dbReference>
<evidence type="ECO:0000256" key="1">
    <source>
        <dbReference type="SAM" id="Phobius"/>
    </source>
</evidence>